<dbReference type="RefSeq" id="WP_146060889.1">
    <property type="nucleotide sequence ID" value="NZ_FNVG01000035.1"/>
</dbReference>
<accession>A0A1H6CDK9</accession>
<dbReference type="Proteomes" id="UP000236721">
    <property type="component" value="Unassembled WGS sequence"/>
</dbReference>
<name>A0A1H6CDK9_9VIBR</name>
<keyword evidence="2" id="KW-1185">Reference proteome</keyword>
<dbReference type="EMBL" id="FNVG01000035">
    <property type="protein sequence ID" value="SEG70446.1"/>
    <property type="molecule type" value="Genomic_DNA"/>
</dbReference>
<sequence>MFEQKTFHLMKNTLEGKVRNIDIIPGCSKDSLMEALRNASSVEDLIGINKAIIRLVNKA</sequence>
<organism evidence="1 2">
    <name type="scientific">Vibrio hangzhouensis</name>
    <dbReference type="NCBI Taxonomy" id="462991"/>
    <lineage>
        <taxon>Bacteria</taxon>
        <taxon>Pseudomonadati</taxon>
        <taxon>Pseudomonadota</taxon>
        <taxon>Gammaproteobacteria</taxon>
        <taxon>Vibrionales</taxon>
        <taxon>Vibrionaceae</taxon>
        <taxon>Vibrio</taxon>
    </lineage>
</organism>
<dbReference type="AlphaFoldDB" id="A0A1H6CDK9"/>
<evidence type="ECO:0000313" key="2">
    <source>
        <dbReference type="Proteomes" id="UP000236721"/>
    </source>
</evidence>
<dbReference type="OrthoDB" id="5880223at2"/>
<reference evidence="2" key="1">
    <citation type="submission" date="2016-10" db="EMBL/GenBank/DDBJ databases">
        <authorList>
            <person name="Varghese N."/>
            <person name="Submissions S."/>
        </authorList>
    </citation>
    <scope>NUCLEOTIDE SEQUENCE [LARGE SCALE GENOMIC DNA]</scope>
    <source>
        <strain evidence="2">CGMCC 1.7062</strain>
    </source>
</reference>
<protein>
    <submittedName>
        <fullName evidence="1">Uncharacterized protein</fullName>
    </submittedName>
</protein>
<proteinExistence type="predicted"/>
<evidence type="ECO:0000313" key="1">
    <source>
        <dbReference type="EMBL" id="SEG70446.1"/>
    </source>
</evidence>
<gene>
    <name evidence="1" type="ORF">SAMN04488244_1359</name>
</gene>